<name>A0A397TDQ2_9GLOM</name>
<dbReference type="OrthoDB" id="10560394at2759"/>
<proteinExistence type="predicted"/>
<protein>
    <submittedName>
        <fullName evidence="1">Uncharacterized protein</fullName>
    </submittedName>
</protein>
<dbReference type="EMBL" id="QKYT01000080">
    <property type="protein sequence ID" value="RIA94457.1"/>
    <property type="molecule type" value="Genomic_DNA"/>
</dbReference>
<gene>
    <name evidence="1" type="ORF">C1645_817946</name>
</gene>
<organism evidence="1 2">
    <name type="scientific">Glomus cerebriforme</name>
    <dbReference type="NCBI Taxonomy" id="658196"/>
    <lineage>
        <taxon>Eukaryota</taxon>
        <taxon>Fungi</taxon>
        <taxon>Fungi incertae sedis</taxon>
        <taxon>Mucoromycota</taxon>
        <taxon>Glomeromycotina</taxon>
        <taxon>Glomeromycetes</taxon>
        <taxon>Glomerales</taxon>
        <taxon>Glomeraceae</taxon>
        <taxon>Glomus</taxon>
    </lineage>
</organism>
<evidence type="ECO:0000313" key="2">
    <source>
        <dbReference type="Proteomes" id="UP000265703"/>
    </source>
</evidence>
<sequence>MNQPEIPALLPPSCNGISKRHPFETLNIPDTAFEQTGFVWRIQDKCLDKTPYMSTCVDGLNDLHFRHVIKIDWEFNAGMSSTQRVKSINAIIHKYVKTRKMFKA</sequence>
<reference evidence="1 2" key="1">
    <citation type="submission" date="2018-06" db="EMBL/GenBank/DDBJ databases">
        <title>Comparative genomics reveals the genomic features of Rhizophagus irregularis, R. cerebriforme, R. diaphanum and Gigaspora rosea, and their symbiotic lifestyle signature.</title>
        <authorList>
            <person name="Morin E."/>
            <person name="San Clemente H."/>
            <person name="Chen E.C.H."/>
            <person name="De La Providencia I."/>
            <person name="Hainaut M."/>
            <person name="Kuo A."/>
            <person name="Kohler A."/>
            <person name="Murat C."/>
            <person name="Tang N."/>
            <person name="Roy S."/>
            <person name="Loubradou J."/>
            <person name="Henrissat B."/>
            <person name="Grigoriev I.V."/>
            <person name="Corradi N."/>
            <person name="Roux C."/>
            <person name="Martin F.M."/>
        </authorList>
    </citation>
    <scope>NUCLEOTIDE SEQUENCE [LARGE SCALE GENOMIC DNA]</scope>
    <source>
        <strain evidence="1 2">DAOM 227022</strain>
    </source>
</reference>
<comment type="caution">
    <text evidence="1">The sequence shown here is derived from an EMBL/GenBank/DDBJ whole genome shotgun (WGS) entry which is preliminary data.</text>
</comment>
<dbReference type="AlphaFoldDB" id="A0A397TDQ2"/>
<accession>A0A397TDQ2</accession>
<evidence type="ECO:0000313" key="1">
    <source>
        <dbReference type="EMBL" id="RIA94457.1"/>
    </source>
</evidence>
<dbReference type="Proteomes" id="UP000265703">
    <property type="component" value="Unassembled WGS sequence"/>
</dbReference>
<keyword evidence="2" id="KW-1185">Reference proteome</keyword>